<keyword evidence="2" id="KW-1185">Reference proteome</keyword>
<evidence type="ECO:0000313" key="2">
    <source>
        <dbReference type="Proteomes" id="UP000594014"/>
    </source>
</evidence>
<reference evidence="1" key="1">
    <citation type="submission" date="2019-08" db="EMBL/GenBank/DDBJ databases">
        <title>Genome sequence of Clostridiales bacterium MT110.</title>
        <authorList>
            <person name="Cao J."/>
        </authorList>
    </citation>
    <scope>NUCLEOTIDE SEQUENCE</scope>
    <source>
        <strain evidence="1">MT110</strain>
    </source>
</reference>
<name>A0ACD1A9A4_9FIRM</name>
<dbReference type="Proteomes" id="UP000594014">
    <property type="component" value="Chromosome"/>
</dbReference>
<sequence length="184" mass="21005">MAELNLIPYRMKEEQRKRYRVRQYAAAGIIIFCVLFLGLYFPMGTLLSLQTEEAALQSQIDAQKSVIEENQRLKTQTQQLKHYIQQVDKLDVEGASSVERIRGLGVYMPSGIKLIWLNYTETELSMEGASTDYSDIGEFAANLQMSDEYSNAVISEIKREDSESSYHFLLLVKQGGRSDEKSDN</sequence>
<accession>A0ACD1A9A4</accession>
<gene>
    <name evidence="1" type="ORF">FRZ06_06625</name>
</gene>
<organism evidence="1 2">
    <name type="scientific">Anoxybacterium hadale</name>
    <dbReference type="NCBI Taxonomy" id="3408580"/>
    <lineage>
        <taxon>Bacteria</taxon>
        <taxon>Bacillati</taxon>
        <taxon>Bacillota</taxon>
        <taxon>Clostridia</taxon>
        <taxon>Peptostreptococcales</taxon>
        <taxon>Anaerovoracaceae</taxon>
        <taxon>Anoxybacterium</taxon>
    </lineage>
</organism>
<dbReference type="EMBL" id="CP042469">
    <property type="protein sequence ID" value="QOX63037.1"/>
    <property type="molecule type" value="Genomic_DNA"/>
</dbReference>
<proteinExistence type="predicted"/>
<protein>
    <submittedName>
        <fullName evidence="1">Uncharacterized protein</fullName>
    </submittedName>
</protein>
<evidence type="ECO:0000313" key="1">
    <source>
        <dbReference type="EMBL" id="QOX63037.1"/>
    </source>
</evidence>